<feature type="region of interest" description="Disordered" evidence="1">
    <location>
        <begin position="1"/>
        <end position="24"/>
    </location>
</feature>
<organism evidence="2">
    <name type="scientific">Ignisphaera aggregans</name>
    <dbReference type="NCBI Taxonomy" id="334771"/>
    <lineage>
        <taxon>Archaea</taxon>
        <taxon>Thermoproteota</taxon>
        <taxon>Thermoprotei</taxon>
        <taxon>Desulfurococcales</taxon>
        <taxon>Desulfurococcaceae</taxon>
        <taxon>Ignisphaera</taxon>
    </lineage>
</organism>
<comment type="caution">
    <text evidence="2">The sequence shown here is derived from an EMBL/GenBank/DDBJ whole genome shotgun (WGS) entry which is preliminary data.</text>
</comment>
<sequence>MAKTKKGAGSSTSKESKREVKKDVQIRASSRRRVADTEEWVSRHVSELVPLLGLDFLRLSTEEYLTVLIRIVDLVRGESATLDVETIVKRIRRNSDRVYPLLAALLLELRSSLDEEQLEFVVNNIGEAVLAYAPRLYGEAKRLGRMDLIERLRDMWRRHWVLKRHPILPVTCPRCNFNSLMPDLSCLVCGAVVSESELKSFLNFGSLLEDFALREQVEDVKRALSFGYVYVNSLGVKAPGGQKDVLDIEVLLSNKDKEVLLDKLKQRGLQ</sequence>
<accession>A0A7C4FGG5</accession>
<evidence type="ECO:0000256" key="1">
    <source>
        <dbReference type="SAM" id="MobiDB-lite"/>
    </source>
</evidence>
<dbReference type="EMBL" id="DTFF01000014">
    <property type="protein sequence ID" value="HGI87147.1"/>
    <property type="molecule type" value="Genomic_DNA"/>
</dbReference>
<feature type="compositionally biased region" description="Basic and acidic residues" evidence="1">
    <location>
        <begin position="14"/>
        <end position="24"/>
    </location>
</feature>
<evidence type="ECO:0000313" key="2">
    <source>
        <dbReference type="EMBL" id="HGI87147.1"/>
    </source>
</evidence>
<reference evidence="2" key="1">
    <citation type="journal article" date="2020" name="mSystems">
        <title>Genome- and Community-Level Interaction Insights into Carbon Utilization and Element Cycling Functions of Hydrothermarchaeota in Hydrothermal Sediment.</title>
        <authorList>
            <person name="Zhou Z."/>
            <person name="Liu Y."/>
            <person name="Xu W."/>
            <person name="Pan J."/>
            <person name="Luo Z.H."/>
            <person name="Li M."/>
        </authorList>
    </citation>
    <scope>NUCLEOTIDE SEQUENCE [LARGE SCALE GENOMIC DNA]</scope>
    <source>
        <strain evidence="2">SpSt-732</strain>
    </source>
</reference>
<protein>
    <submittedName>
        <fullName evidence="2">Uncharacterized protein</fullName>
    </submittedName>
</protein>
<gene>
    <name evidence="2" type="ORF">ENV14_01935</name>
</gene>
<name>A0A7C4FGG5_9CREN</name>
<dbReference type="AlphaFoldDB" id="A0A7C4FGG5"/>
<proteinExistence type="predicted"/>